<keyword evidence="1" id="KW-0175">Coiled coil</keyword>
<sequence length="526" mass="58933">MWEKRKKNKRSRRRKGSGARIKDSTCARLSNCEEGPQPVETSVYLSAASETHGAAPEMIDERTDLGHPAADRAPAPEKSGNGGLFVPLDVPKSIDGSSPNRRIQQREGRSPDYRREANRKLQEHRRFQNQLPVSQRPSKKLRDECSMGSPPPGDVFDMDSLNTTADSISPDSSFAQDLTYDIVVDEEPRRRTDKKFTFGLNFAESALKPKAATRVRKVSEESRSLVSEEESDPHSNPGSSALQLSVCISSGSFEALAPCSIDVEDLIKCPDSSMDIVSFSYIPGSHKILTSSGNMSHEQEALRVVVSSRVETPVGNHSSYIRSPRLETWGRKPAAIVSPMKTPALSKAPPSQVVHGLRSALSTYERVVQILKKKLDEFSKNNTSSTEALATELVAEKNDNQKLENTVNTLEQAVQSTMLRMGEVRSANSELREVVQSQLDTLTQYKSQIEDLQFEKDQMRASHEKYVEQCDERLRREKHASEKQAALMRAQMEMKNMELDRLQHEAKIMKDQLAAFQKVINDLQQY</sequence>
<accession>A0AAJ6W0C3</accession>
<reference evidence="4" key="1">
    <citation type="submission" date="2025-08" db="UniProtKB">
        <authorList>
            <consortium name="RefSeq"/>
        </authorList>
    </citation>
    <scope>IDENTIFICATION</scope>
</reference>
<evidence type="ECO:0000313" key="3">
    <source>
        <dbReference type="Proteomes" id="UP000694867"/>
    </source>
</evidence>
<name>A0AAJ6W0C3_9ACAR</name>
<dbReference type="GeneID" id="100901368"/>
<dbReference type="RefSeq" id="XP_003747774.1">
    <property type="nucleotide sequence ID" value="XM_003747726.1"/>
</dbReference>
<evidence type="ECO:0000256" key="2">
    <source>
        <dbReference type="SAM" id="MobiDB-lite"/>
    </source>
</evidence>
<organism evidence="3 4">
    <name type="scientific">Galendromus occidentalis</name>
    <name type="common">western predatory mite</name>
    <dbReference type="NCBI Taxonomy" id="34638"/>
    <lineage>
        <taxon>Eukaryota</taxon>
        <taxon>Metazoa</taxon>
        <taxon>Ecdysozoa</taxon>
        <taxon>Arthropoda</taxon>
        <taxon>Chelicerata</taxon>
        <taxon>Arachnida</taxon>
        <taxon>Acari</taxon>
        <taxon>Parasitiformes</taxon>
        <taxon>Mesostigmata</taxon>
        <taxon>Gamasina</taxon>
        <taxon>Phytoseioidea</taxon>
        <taxon>Phytoseiidae</taxon>
        <taxon>Typhlodrominae</taxon>
        <taxon>Galendromus</taxon>
    </lineage>
</organism>
<feature type="region of interest" description="Disordered" evidence="2">
    <location>
        <begin position="1"/>
        <end position="154"/>
    </location>
</feature>
<dbReference type="Proteomes" id="UP000694867">
    <property type="component" value="Unplaced"/>
</dbReference>
<dbReference type="AlphaFoldDB" id="A0AAJ6W0C3"/>
<gene>
    <name evidence="4" type="primary">LOC100901368</name>
</gene>
<proteinExistence type="predicted"/>
<keyword evidence="3" id="KW-1185">Reference proteome</keyword>
<feature type="compositionally biased region" description="Basic residues" evidence="2">
    <location>
        <begin position="1"/>
        <end position="17"/>
    </location>
</feature>
<protein>
    <submittedName>
        <fullName evidence="4">Uncharacterized protein LOC100901368</fullName>
    </submittedName>
</protein>
<dbReference type="KEGG" id="goe:100901368"/>
<feature type="region of interest" description="Disordered" evidence="2">
    <location>
        <begin position="219"/>
        <end position="239"/>
    </location>
</feature>
<evidence type="ECO:0000256" key="1">
    <source>
        <dbReference type="SAM" id="Coils"/>
    </source>
</evidence>
<feature type="compositionally biased region" description="Basic and acidic residues" evidence="2">
    <location>
        <begin position="104"/>
        <end position="126"/>
    </location>
</feature>
<feature type="coiled-coil region" evidence="1">
    <location>
        <begin position="361"/>
        <end position="519"/>
    </location>
</feature>
<evidence type="ECO:0000313" key="4">
    <source>
        <dbReference type="RefSeq" id="XP_003747774.1"/>
    </source>
</evidence>